<dbReference type="PROSITE" id="PS50110">
    <property type="entry name" value="RESPONSE_REGULATORY"/>
    <property type="match status" value="1"/>
</dbReference>
<proteinExistence type="predicted"/>
<evidence type="ECO:0000313" key="5">
    <source>
        <dbReference type="Proteomes" id="UP000051950"/>
    </source>
</evidence>
<evidence type="ECO:0000259" key="2">
    <source>
        <dbReference type="PROSITE" id="PS50110"/>
    </source>
</evidence>
<dbReference type="EMBL" id="LMZQ01000020">
    <property type="protein sequence ID" value="KRT14344.1"/>
    <property type="molecule type" value="Genomic_DNA"/>
</dbReference>
<dbReference type="Pfam" id="PF00072">
    <property type="entry name" value="Response_reg"/>
    <property type="match status" value="1"/>
</dbReference>
<dbReference type="InterPro" id="IPR001789">
    <property type="entry name" value="Sig_transdc_resp-reg_receiver"/>
</dbReference>
<gene>
    <name evidence="4" type="ORF">ASU31_20265</name>
</gene>
<dbReference type="GO" id="GO:0003677">
    <property type="term" value="F:DNA binding"/>
    <property type="evidence" value="ECO:0007669"/>
    <property type="project" value="InterPro"/>
</dbReference>
<dbReference type="AlphaFoldDB" id="A0A0T5VKE8"/>
<comment type="caution">
    <text evidence="4">The sequence shown here is derived from an EMBL/GenBank/DDBJ whole genome shotgun (WGS) entry which is preliminary data.</text>
</comment>
<keyword evidence="5" id="KW-1185">Reference proteome</keyword>
<dbReference type="GO" id="GO:0000156">
    <property type="term" value="F:phosphorelay response regulator activity"/>
    <property type="evidence" value="ECO:0007669"/>
    <property type="project" value="InterPro"/>
</dbReference>
<dbReference type="Gene3D" id="3.40.50.2300">
    <property type="match status" value="1"/>
</dbReference>
<sequence>MTYSCLIVDDNEIERDAIEMHLKKIPSLNIIAVCSNGIEASQILSATSVDIVYSDIDMPELSGVDLLKSLKKQPLFIFITSFSEYAAESFNLDALDFIVKPATFERILKATNKAIEYIELRKQVNKLPVENLNNDDKKDDDYFFFRETKGITKLKYNDVIYIESMGDFSKLFTSIDKHVILVSLKNLEKQLPSKIFSRVHKQYIININHIVTLTNHEVHLDHNFLVPISASNRQELLEKSIDKKILSRFLK</sequence>
<evidence type="ECO:0008006" key="6">
    <source>
        <dbReference type="Google" id="ProtNLM"/>
    </source>
</evidence>
<dbReference type="PROSITE" id="PS50930">
    <property type="entry name" value="HTH_LYTTR"/>
    <property type="match status" value="1"/>
</dbReference>
<dbReference type="Proteomes" id="UP000051950">
    <property type="component" value="Unassembled WGS sequence"/>
</dbReference>
<keyword evidence="1" id="KW-0597">Phosphoprotein</keyword>
<dbReference type="PANTHER" id="PTHR37299">
    <property type="entry name" value="TRANSCRIPTIONAL REGULATOR-RELATED"/>
    <property type="match status" value="1"/>
</dbReference>
<evidence type="ECO:0000259" key="3">
    <source>
        <dbReference type="PROSITE" id="PS50930"/>
    </source>
</evidence>
<dbReference type="PANTHER" id="PTHR37299:SF1">
    <property type="entry name" value="STAGE 0 SPORULATION PROTEIN A HOMOLOG"/>
    <property type="match status" value="1"/>
</dbReference>
<feature type="modified residue" description="4-aspartylphosphate" evidence="1">
    <location>
        <position position="55"/>
    </location>
</feature>
<evidence type="ECO:0000313" key="4">
    <source>
        <dbReference type="EMBL" id="KRT14344.1"/>
    </source>
</evidence>
<feature type="domain" description="Response regulatory" evidence="2">
    <location>
        <begin position="4"/>
        <end position="115"/>
    </location>
</feature>
<name>A0A0T5VKE8_9SPHI</name>
<dbReference type="SMART" id="SM00850">
    <property type="entry name" value="LytTR"/>
    <property type="match status" value="1"/>
</dbReference>
<reference evidence="4 5" key="1">
    <citation type="submission" date="2015-11" db="EMBL/GenBank/DDBJ databases">
        <title>Sequence of Pedobacter ginsenosidimutans.</title>
        <authorList>
            <person name="Carson E."/>
            <person name="Keyser V."/>
            <person name="Newman J."/>
            <person name="Miller J."/>
        </authorList>
    </citation>
    <scope>NUCLEOTIDE SEQUENCE [LARGE SCALE GENOMIC DNA]</scope>
    <source>
        <strain evidence="4 5">KACC 14530</strain>
    </source>
</reference>
<feature type="domain" description="HTH LytTR-type" evidence="3">
    <location>
        <begin position="143"/>
        <end position="242"/>
    </location>
</feature>
<dbReference type="STRING" id="687842.ASU31_20265"/>
<protein>
    <recommendedName>
        <fullName evidence="6">Two-component system response regulator</fullName>
    </recommendedName>
</protein>
<evidence type="ECO:0000256" key="1">
    <source>
        <dbReference type="PROSITE-ProRule" id="PRU00169"/>
    </source>
</evidence>
<dbReference type="Pfam" id="PF04397">
    <property type="entry name" value="LytTR"/>
    <property type="match status" value="1"/>
</dbReference>
<dbReference type="InterPro" id="IPR007492">
    <property type="entry name" value="LytTR_DNA-bd_dom"/>
</dbReference>
<dbReference type="OrthoDB" id="9787344at2"/>
<dbReference type="Gene3D" id="2.40.50.1020">
    <property type="entry name" value="LytTr DNA-binding domain"/>
    <property type="match status" value="1"/>
</dbReference>
<dbReference type="SUPFAM" id="SSF52172">
    <property type="entry name" value="CheY-like"/>
    <property type="match status" value="1"/>
</dbReference>
<dbReference type="RefSeq" id="WP_057934082.1">
    <property type="nucleotide sequence ID" value="NZ_LMZQ01000020.1"/>
</dbReference>
<organism evidence="4 5">
    <name type="scientific">Pedobacter ginsenosidimutans</name>
    <dbReference type="NCBI Taxonomy" id="687842"/>
    <lineage>
        <taxon>Bacteria</taxon>
        <taxon>Pseudomonadati</taxon>
        <taxon>Bacteroidota</taxon>
        <taxon>Sphingobacteriia</taxon>
        <taxon>Sphingobacteriales</taxon>
        <taxon>Sphingobacteriaceae</taxon>
        <taxon>Pedobacter</taxon>
    </lineage>
</organism>
<dbReference type="SMART" id="SM00448">
    <property type="entry name" value="REC"/>
    <property type="match status" value="1"/>
</dbReference>
<dbReference type="InterPro" id="IPR046947">
    <property type="entry name" value="LytR-like"/>
</dbReference>
<accession>A0A0T5VKE8</accession>
<dbReference type="InterPro" id="IPR011006">
    <property type="entry name" value="CheY-like_superfamily"/>
</dbReference>